<dbReference type="HOGENOM" id="CLU_1189037_0_0_5"/>
<dbReference type="AlphaFoldDB" id="Q0FWI4"/>
<comment type="caution">
    <text evidence="1">The sequence shown here is derived from an EMBL/GenBank/DDBJ whole genome shotgun (WGS) entry which is preliminary data.</text>
</comment>
<proteinExistence type="predicted"/>
<accession>Q0FWI4</accession>
<organism evidence="1 2">
    <name type="scientific">Salipiger bermudensis (strain DSM 26914 / JCM 13377 / KCTC 12554 / HTCC2601)</name>
    <name type="common">Pelagibaca bermudensis</name>
    <dbReference type="NCBI Taxonomy" id="314265"/>
    <lineage>
        <taxon>Bacteria</taxon>
        <taxon>Pseudomonadati</taxon>
        <taxon>Pseudomonadota</taxon>
        <taxon>Alphaproteobacteria</taxon>
        <taxon>Rhodobacterales</taxon>
        <taxon>Roseobacteraceae</taxon>
        <taxon>Salipiger</taxon>
    </lineage>
</organism>
<gene>
    <name evidence="1" type="ORF">R2601_03308</name>
</gene>
<dbReference type="STRING" id="314265.R2601_03308"/>
<dbReference type="EMBL" id="AATQ01000001">
    <property type="protein sequence ID" value="EAU48568.1"/>
    <property type="molecule type" value="Genomic_DNA"/>
</dbReference>
<evidence type="ECO:0000313" key="1">
    <source>
        <dbReference type="EMBL" id="EAU48568.1"/>
    </source>
</evidence>
<evidence type="ECO:0000313" key="2">
    <source>
        <dbReference type="Proteomes" id="UP000006230"/>
    </source>
</evidence>
<reference evidence="1 2" key="1">
    <citation type="journal article" date="2010" name="J. Bacteriol.">
        <title>Genome sequences of Pelagibaca bermudensis HTCC2601T and Maritimibacter alkaliphilus HTCC2654T, the type strains of two marine Roseobacter genera.</title>
        <authorList>
            <person name="Thrash J.C."/>
            <person name="Cho J.C."/>
            <person name="Ferriera S."/>
            <person name="Johnson J."/>
            <person name="Vergin K.L."/>
            <person name="Giovannoni S.J."/>
        </authorList>
    </citation>
    <scope>NUCLEOTIDE SEQUENCE [LARGE SCALE GENOMIC DNA]</scope>
    <source>
        <strain evidence="2">DSM 26914 / JCM 13377 / KCTC 12554 / HTCC2601</strain>
    </source>
</reference>
<sequence length="233" mass="25518">MQLVAEPARKKPDELPLLSGERLLARVRAREVQRAVADRSAKHRRANIALEAEIQVAGVVRDVLQAGVIEGGDVIGLKRVKAIGAVDVEAGARLRRPVRAMNEAAGVDLFVDRADDAKLEPEGCTAKFEQATDLVLERQVRFDRQKVKPAQGLVEAPKGGRVSGHLLASLLVELRKGSGRANKFSGYIVKQMHGLVADVNCCVQKPSRKTLVCHRLRLGVRARFGGPDRYRSR</sequence>
<name>Q0FWI4_SALBH</name>
<protein>
    <submittedName>
        <fullName evidence="1">Uncharacterized protein</fullName>
    </submittedName>
</protein>
<keyword evidence="2" id="KW-1185">Reference proteome</keyword>
<dbReference type="Proteomes" id="UP000006230">
    <property type="component" value="Unassembled WGS sequence"/>
</dbReference>